<keyword evidence="16" id="KW-1185">Reference proteome</keyword>
<dbReference type="InterPro" id="IPR009072">
    <property type="entry name" value="Histone-fold"/>
</dbReference>
<keyword evidence="5" id="KW-0238">DNA-binding</keyword>
<dbReference type="GO" id="GO:0046982">
    <property type="term" value="F:protein heterodimerization activity"/>
    <property type="evidence" value="ECO:0007669"/>
    <property type="project" value="InterPro"/>
</dbReference>
<dbReference type="GO" id="GO:0003677">
    <property type="term" value="F:DNA binding"/>
    <property type="evidence" value="ECO:0007669"/>
    <property type="project" value="UniProtKB-KW"/>
</dbReference>
<reference evidence="15" key="2">
    <citation type="submission" date="2025-09" db="UniProtKB">
        <authorList>
            <consortium name="Ensembl"/>
        </authorList>
    </citation>
    <scope>IDENTIFICATION</scope>
    <source>
        <strain evidence="15">broiler</strain>
    </source>
</reference>
<evidence type="ECO:0000256" key="1">
    <source>
        <dbReference type="ARBA" id="ARBA00004123"/>
    </source>
</evidence>
<dbReference type="PANTHER" id="PTHR10252:SF5">
    <property type="entry name" value="DR1-ASSOCIATED COREPRESSOR"/>
    <property type="match status" value="1"/>
</dbReference>
<evidence type="ECO:0000256" key="10">
    <source>
        <dbReference type="ARBA" id="ARBA00072760"/>
    </source>
</evidence>
<dbReference type="InterPro" id="IPR050568">
    <property type="entry name" value="Transcr_DNA_Rep_Reg"/>
</dbReference>
<comment type="subunit">
    <text evidence="9">Heterodimer with DR1. Binds BTAF1.</text>
</comment>
<comment type="similarity">
    <text evidence="8">Belongs to the NC2 alpha/DRAP1 family.</text>
</comment>
<feature type="compositionally biased region" description="Pro residues" evidence="13">
    <location>
        <begin position="201"/>
        <end position="212"/>
    </location>
</feature>
<comment type="subcellular location">
    <subcellularLocation>
        <location evidence="1">Nucleus</location>
    </subcellularLocation>
</comment>
<feature type="compositionally biased region" description="Acidic residues" evidence="13">
    <location>
        <begin position="137"/>
        <end position="154"/>
    </location>
</feature>
<reference evidence="15" key="1">
    <citation type="submission" date="2025-08" db="UniProtKB">
        <authorList>
            <consortium name="Ensembl"/>
        </authorList>
    </citation>
    <scope>IDENTIFICATION</scope>
    <source>
        <strain evidence="15">broiler</strain>
    </source>
</reference>
<organism evidence="15 16">
    <name type="scientific">Gallus gallus</name>
    <name type="common">Chicken</name>
    <dbReference type="NCBI Taxonomy" id="9031"/>
    <lineage>
        <taxon>Eukaryota</taxon>
        <taxon>Metazoa</taxon>
        <taxon>Chordata</taxon>
        <taxon>Craniata</taxon>
        <taxon>Vertebrata</taxon>
        <taxon>Euteleostomi</taxon>
        <taxon>Archelosauria</taxon>
        <taxon>Archosauria</taxon>
        <taxon>Dinosauria</taxon>
        <taxon>Saurischia</taxon>
        <taxon>Theropoda</taxon>
        <taxon>Coelurosauria</taxon>
        <taxon>Aves</taxon>
        <taxon>Neognathae</taxon>
        <taxon>Galloanserae</taxon>
        <taxon>Galliformes</taxon>
        <taxon>Phasianidae</taxon>
        <taxon>Phasianinae</taxon>
        <taxon>Gallus</taxon>
    </lineage>
</organism>
<keyword evidence="4" id="KW-0805">Transcription regulation</keyword>
<dbReference type="FunFam" id="1.10.20.10:FF:000032">
    <property type="entry name" value="dr1-associated corepressor isoform X1"/>
    <property type="match status" value="1"/>
</dbReference>
<dbReference type="Pfam" id="PF00808">
    <property type="entry name" value="CBFD_NFYB_HMF"/>
    <property type="match status" value="1"/>
</dbReference>
<evidence type="ECO:0000256" key="4">
    <source>
        <dbReference type="ARBA" id="ARBA00023015"/>
    </source>
</evidence>
<evidence type="ECO:0000256" key="13">
    <source>
        <dbReference type="SAM" id="MobiDB-lite"/>
    </source>
</evidence>
<gene>
    <name evidence="15" type="primary">LOC107050177</name>
</gene>
<evidence type="ECO:0000313" key="15">
    <source>
        <dbReference type="Ensembl" id="ENSGALP00010001480.1"/>
    </source>
</evidence>
<feature type="domain" description="Transcription factor CBF/NF-Y/archaeal histone" evidence="14">
    <location>
        <begin position="10"/>
        <end position="74"/>
    </location>
</feature>
<dbReference type="SUPFAM" id="SSF47113">
    <property type="entry name" value="Histone-fold"/>
    <property type="match status" value="1"/>
</dbReference>
<dbReference type="Gene3D" id="1.10.20.10">
    <property type="entry name" value="Histone, subunit A"/>
    <property type="match status" value="1"/>
</dbReference>
<evidence type="ECO:0000256" key="8">
    <source>
        <dbReference type="ARBA" id="ARBA00061393"/>
    </source>
</evidence>
<dbReference type="GO" id="GO:0000122">
    <property type="term" value="P:negative regulation of transcription by RNA polymerase II"/>
    <property type="evidence" value="ECO:0007669"/>
    <property type="project" value="UniProtKB-ARBA"/>
</dbReference>
<evidence type="ECO:0000256" key="2">
    <source>
        <dbReference type="ARBA" id="ARBA00022491"/>
    </source>
</evidence>
<evidence type="ECO:0000256" key="12">
    <source>
        <dbReference type="ARBA" id="ARBA00078501"/>
    </source>
</evidence>
<dbReference type="OrthoDB" id="653904at2759"/>
<name>A0A8V0X4V6_CHICK</name>
<keyword evidence="7" id="KW-0539">Nucleus</keyword>
<evidence type="ECO:0000256" key="11">
    <source>
        <dbReference type="ARBA" id="ARBA00077179"/>
    </source>
</evidence>
<evidence type="ECO:0000256" key="5">
    <source>
        <dbReference type="ARBA" id="ARBA00023125"/>
    </source>
</evidence>
<dbReference type="InterPro" id="IPR003958">
    <property type="entry name" value="CBFA_NFYB_domain"/>
</dbReference>
<evidence type="ECO:0000259" key="14">
    <source>
        <dbReference type="Pfam" id="PF00808"/>
    </source>
</evidence>
<dbReference type="AlphaFoldDB" id="A0A8V0X4V6"/>
<feature type="compositionally biased region" description="Basic and acidic residues" evidence="13">
    <location>
        <begin position="98"/>
        <end position="108"/>
    </location>
</feature>
<evidence type="ECO:0000256" key="6">
    <source>
        <dbReference type="ARBA" id="ARBA00023163"/>
    </source>
</evidence>
<dbReference type="CDD" id="cd22906">
    <property type="entry name" value="HFD_DRAP1"/>
    <property type="match status" value="1"/>
</dbReference>
<keyword evidence="2" id="KW-0678">Repressor</keyword>
<keyword evidence="6" id="KW-0804">Transcription</keyword>
<dbReference type="Proteomes" id="UP000000539">
    <property type="component" value="Unassembled WGS sequence"/>
</dbReference>
<feature type="region of interest" description="Disordered" evidence="13">
    <location>
        <begin position="92"/>
        <end position="269"/>
    </location>
</feature>
<dbReference type="GeneTree" id="ENSGT00390000012424"/>
<evidence type="ECO:0000256" key="9">
    <source>
        <dbReference type="ARBA" id="ARBA00066085"/>
    </source>
</evidence>
<protein>
    <recommendedName>
        <fullName evidence="10">Dr1-associated corepressor</fullName>
    </recommendedName>
    <alternativeName>
        <fullName evidence="11">Dr1-associated protein 1</fullName>
    </alternativeName>
    <alternativeName>
        <fullName evidence="12">Negative cofactor 2-alpha</fullName>
    </alternativeName>
</protein>
<proteinExistence type="inferred from homology"/>
<sequence>MPSKKKKYNARFPPARIKKIMQTDEEIGKVAAAVPVIISRALELFLESLLRKACHVTQSRNAKTMTTSHLKQCIELEQQFDFLKDLVAAVPDMQGEGDEPHGEGERAPRRGRRPGTGRKNGGPGAKGKDPKQSGTDTEQEEDSEDSDTDVEEETSNPPPARPPLNFTRCSMGTAGSLFEPCSALRPSGTPPGSEAPSSWRGPPPGPGAPPPSQRRRRRMKTTTLSVPPPPPPTFQILGQFGPILGNLTSTEREDSTETPPSPSLPPKHSVCVSGGTTVPSLYALSPFFLGGGRGEVGGWLLGAVADF</sequence>
<evidence type="ECO:0000256" key="3">
    <source>
        <dbReference type="ARBA" id="ARBA00022553"/>
    </source>
</evidence>
<dbReference type="GO" id="GO:0005634">
    <property type="term" value="C:nucleus"/>
    <property type="evidence" value="ECO:0007669"/>
    <property type="project" value="UniProtKB-SubCell"/>
</dbReference>
<keyword evidence="3" id="KW-0597">Phosphoprotein</keyword>
<evidence type="ECO:0000256" key="7">
    <source>
        <dbReference type="ARBA" id="ARBA00023242"/>
    </source>
</evidence>
<dbReference type="PANTHER" id="PTHR10252">
    <property type="entry name" value="HISTONE-LIKE TRANSCRIPTION FACTOR CCAAT-RELATED"/>
    <property type="match status" value="1"/>
</dbReference>
<dbReference type="Ensembl" id="ENSGALT00010002934.1">
    <property type="protein sequence ID" value="ENSGALP00010001480.1"/>
    <property type="gene ID" value="ENSGALG00010001270.1"/>
</dbReference>
<evidence type="ECO:0000313" key="16">
    <source>
        <dbReference type="Proteomes" id="UP000000539"/>
    </source>
</evidence>
<accession>A0A8V0X4V6</accession>